<dbReference type="Proteomes" id="UP001603857">
    <property type="component" value="Unassembled WGS sequence"/>
</dbReference>
<reference evidence="1 2" key="1">
    <citation type="submission" date="2024-08" db="EMBL/GenBank/DDBJ databases">
        <title>Insights into the chromosomal genome structure of Flemingia macrophylla.</title>
        <authorList>
            <person name="Ding Y."/>
            <person name="Zhao Y."/>
            <person name="Bi W."/>
            <person name="Wu M."/>
            <person name="Zhao G."/>
            <person name="Gong Y."/>
            <person name="Li W."/>
            <person name="Zhang P."/>
        </authorList>
    </citation>
    <scope>NUCLEOTIDE SEQUENCE [LARGE SCALE GENOMIC DNA]</scope>
    <source>
        <strain evidence="1">DYQJB</strain>
        <tissue evidence="1">Leaf</tissue>
    </source>
</reference>
<dbReference type="EMBL" id="JBGMDY010000002">
    <property type="protein sequence ID" value="KAL2344729.1"/>
    <property type="molecule type" value="Genomic_DNA"/>
</dbReference>
<dbReference type="AlphaFoldDB" id="A0ABD1N9I7"/>
<sequence length="108" mass="11731">MPGSMQVPCMEHVSVSLESTSLWSVKTQANYIGHMQLLRGEHGQLLGSVGAVASLDSVEAKEDRWRVVVAKLSKSGRGLANQLLLARAEVDGLKKTAEEMEARIIELT</sequence>
<evidence type="ECO:0000313" key="2">
    <source>
        <dbReference type="Proteomes" id="UP001603857"/>
    </source>
</evidence>
<evidence type="ECO:0000313" key="1">
    <source>
        <dbReference type="EMBL" id="KAL2344729.1"/>
    </source>
</evidence>
<protein>
    <submittedName>
        <fullName evidence="1">Uncharacterized protein</fullName>
    </submittedName>
</protein>
<organism evidence="1 2">
    <name type="scientific">Flemingia macrophylla</name>
    <dbReference type="NCBI Taxonomy" id="520843"/>
    <lineage>
        <taxon>Eukaryota</taxon>
        <taxon>Viridiplantae</taxon>
        <taxon>Streptophyta</taxon>
        <taxon>Embryophyta</taxon>
        <taxon>Tracheophyta</taxon>
        <taxon>Spermatophyta</taxon>
        <taxon>Magnoliopsida</taxon>
        <taxon>eudicotyledons</taxon>
        <taxon>Gunneridae</taxon>
        <taxon>Pentapetalae</taxon>
        <taxon>rosids</taxon>
        <taxon>fabids</taxon>
        <taxon>Fabales</taxon>
        <taxon>Fabaceae</taxon>
        <taxon>Papilionoideae</taxon>
        <taxon>50 kb inversion clade</taxon>
        <taxon>NPAAA clade</taxon>
        <taxon>indigoferoid/millettioid clade</taxon>
        <taxon>Phaseoleae</taxon>
        <taxon>Flemingia</taxon>
    </lineage>
</organism>
<gene>
    <name evidence="1" type="ORF">Fmac_006014</name>
</gene>
<name>A0ABD1N9I7_9FABA</name>
<proteinExistence type="predicted"/>
<comment type="caution">
    <text evidence="1">The sequence shown here is derived from an EMBL/GenBank/DDBJ whole genome shotgun (WGS) entry which is preliminary data.</text>
</comment>
<keyword evidence="2" id="KW-1185">Reference proteome</keyword>
<accession>A0ABD1N9I7</accession>